<keyword evidence="2 3" id="KW-0808">Transferase</keyword>
<dbReference type="STRING" id="1748243.Tel_04605"/>
<dbReference type="GO" id="GO:0009032">
    <property type="term" value="F:thymidine phosphorylase activity"/>
    <property type="evidence" value="ECO:0007669"/>
    <property type="project" value="RHEA"/>
</dbReference>
<dbReference type="EMBL" id="CP013099">
    <property type="protein sequence ID" value="ALP52485.1"/>
    <property type="molecule type" value="Genomic_DNA"/>
</dbReference>
<comment type="catalytic activity">
    <reaction evidence="3">
        <text>a purine D-ribonucleoside + phosphate = a purine nucleobase + alpha-D-ribose 1-phosphate</text>
        <dbReference type="Rhea" id="RHEA:19805"/>
        <dbReference type="ChEBI" id="CHEBI:26386"/>
        <dbReference type="ChEBI" id="CHEBI:43474"/>
        <dbReference type="ChEBI" id="CHEBI:57720"/>
        <dbReference type="ChEBI" id="CHEBI:142355"/>
        <dbReference type="EC" id="2.4.2.1"/>
    </reaction>
</comment>
<gene>
    <name evidence="3" type="primary">ppnP</name>
    <name evidence="4" type="ORF">Tel_04605</name>
</gene>
<evidence type="ECO:0000256" key="1">
    <source>
        <dbReference type="ARBA" id="ARBA00022676"/>
    </source>
</evidence>
<comment type="function">
    <text evidence="3">Catalyzes the phosphorolysis of diverse nucleosides, yielding D-ribose 1-phosphate and the respective free bases. Can use uridine, adenosine, guanosine, cytidine, thymidine, inosine and xanthosine as substrates. Also catalyzes the reverse reactions.</text>
</comment>
<dbReference type="PANTHER" id="PTHR36540">
    <property type="entry name" value="PYRIMIDINE/PURINE NUCLEOSIDE PHOSPHORYLASE"/>
    <property type="match status" value="1"/>
</dbReference>
<dbReference type="EC" id="2.4.2.1" evidence="3"/>
<keyword evidence="1 3" id="KW-0328">Glycosyltransferase</keyword>
<dbReference type="GO" id="GO:0047975">
    <property type="term" value="F:guanosine phosphorylase activity"/>
    <property type="evidence" value="ECO:0007669"/>
    <property type="project" value="RHEA"/>
</dbReference>
<comment type="catalytic activity">
    <reaction evidence="3">
        <text>cytidine + phosphate = cytosine + alpha-D-ribose 1-phosphate</text>
        <dbReference type="Rhea" id="RHEA:52540"/>
        <dbReference type="ChEBI" id="CHEBI:16040"/>
        <dbReference type="ChEBI" id="CHEBI:17562"/>
        <dbReference type="ChEBI" id="CHEBI:43474"/>
        <dbReference type="ChEBI" id="CHEBI:57720"/>
        <dbReference type="EC" id="2.4.2.2"/>
    </reaction>
</comment>
<dbReference type="HAMAP" id="MF_01537">
    <property type="entry name" value="Nucleos_phosphorylase_PpnP"/>
    <property type="match status" value="1"/>
</dbReference>
<name>A0A0S2TBF6_9GAMM</name>
<reference evidence="4" key="1">
    <citation type="submission" date="2015-10" db="EMBL/GenBank/DDBJ databases">
        <title>Description of Candidatus Tenderia electrophaga gen. nov, sp. nov., an Uncultivated Electroautotroph from a Biocathode Enrichment.</title>
        <authorList>
            <person name="Eddie B.J."/>
            <person name="Malanoski A.P."/>
            <person name="Wang Z."/>
            <person name="Hall R.J."/>
            <person name="Oh S.D."/>
            <person name="Heiner C."/>
            <person name="Lin B."/>
            <person name="Strycharz-Glaven S.M."/>
        </authorList>
    </citation>
    <scope>NUCLEOTIDE SEQUENCE [LARGE SCALE GENOMIC DNA]</scope>
    <source>
        <strain evidence="4">NRL1</strain>
    </source>
</reference>
<comment type="catalytic activity">
    <reaction evidence="3">
        <text>thymidine + phosphate = 2-deoxy-alpha-D-ribose 1-phosphate + thymine</text>
        <dbReference type="Rhea" id="RHEA:16037"/>
        <dbReference type="ChEBI" id="CHEBI:17748"/>
        <dbReference type="ChEBI" id="CHEBI:17821"/>
        <dbReference type="ChEBI" id="CHEBI:43474"/>
        <dbReference type="ChEBI" id="CHEBI:57259"/>
        <dbReference type="EC" id="2.4.2.2"/>
    </reaction>
</comment>
<dbReference type="SUPFAM" id="SSF51182">
    <property type="entry name" value="RmlC-like cupins"/>
    <property type="match status" value="1"/>
</dbReference>
<comment type="catalytic activity">
    <reaction evidence="3">
        <text>guanosine + phosphate = alpha-D-ribose 1-phosphate + guanine</text>
        <dbReference type="Rhea" id="RHEA:13233"/>
        <dbReference type="ChEBI" id="CHEBI:16235"/>
        <dbReference type="ChEBI" id="CHEBI:16750"/>
        <dbReference type="ChEBI" id="CHEBI:43474"/>
        <dbReference type="ChEBI" id="CHEBI:57720"/>
        <dbReference type="EC" id="2.4.2.1"/>
    </reaction>
</comment>
<dbReference type="InterPro" id="IPR011051">
    <property type="entry name" value="RmlC_Cupin_sf"/>
</dbReference>
<dbReference type="CDD" id="cd20296">
    <property type="entry name" value="cupin_PpnP-like"/>
    <property type="match status" value="1"/>
</dbReference>
<dbReference type="AlphaFoldDB" id="A0A0S2TBF6"/>
<organism evidence="4 5">
    <name type="scientific">Candidatus Tenderia electrophaga</name>
    <dbReference type="NCBI Taxonomy" id="1748243"/>
    <lineage>
        <taxon>Bacteria</taxon>
        <taxon>Pseudomonadati</taxon>
        <taxon>Pseudomonadota</taxon>
        <taxon>Gammaproteobacteria</taxon>
        <taxon>Candidatus Tenderiales</taxon>
        <taxon>Candidatus Tenderiaceae</taxon>
        <taxon>Candidatus Tenderia</taxon>
    </lineage>
</organism>
<keyword evidence="5" id="KW-1185">Reference proteome</keyword>
<evidence type="ECO:0000256" key="2">
    <source>
        <dbReference type="ARBA" id="ARBA00022679"/>
    </source>
</evidence>
<dbReference type="PANTHER" id="PTHR36540:SF1">
    <property type="entry name" value="PYRIMIDINE_PURINE NUCLEOSIDE PHOSPHORYLASE"/>
    <property type="match status" value="1"/>
</dbReference>
<dbReference type="InterPro" id="IPR009664">
    <property type="entry name" value="Ppnp"/>
</dbReference>
<comment type="similarity">
    <text evidence="3">Belongs to the nucleoside phosphorylase PpnP family.</text>
</comment>
<proteinExistence type="inferred from homology"/>
<evidence type="ECO:0000313" key="4">
    <source>
        <dbReference type="EMBL" id="ALP52485.1"/>
    </source>
</evidence>
<comment type="catalytic activity">
    <reaction evidence="3">
        <text>adenosine + phosphate = alpha-D-ribose 1-phosphate + adenine</text>
        <dbReference type="Rhea" id="RHEA:27642"/>
        <dbReference type="ChEBI" id="CHEBI:16335"/>
        <dbReference type="ChEBI" id="CHEBI:16708"/>
        <dbReference type="ChEBI" id="CHEBI:43474"/>
        <dbReference type="ChEBI" id="CHEBI:57720"/>
        <dbReference type="EC" id="2.4.2.1"/>
    </reaction>
</comment>
<dbReference type="Proteomes" id="UP000055136">
    <property type="component" value="Chromosome"/>
</dbReference>
<comment type="catalytic activity">
    <reaction evidence="3">
        <text>uridine + phosphate = alpha-D-ribose 1-phosphate + uracil</text>
        <dbReference type="Rhea" id="RHEA:24388"/>
        <dbReference type="ChEBI" id="CHEBI:16704"/>
        <dbReference type="ChEBI" id="CHEBI:17568"/>
        <dbReference type="ChEBI" id="CHEBI:43474"/>
        <dbReference type="ChEBI" id="CHEBI:57720"/>
        <dbReference type="EC" id="2.4.2.2"/>
    </reaction>
</comment>
<comment type="catalytic activity">
    <reaction evidence="3">
        <text>inosine + phosphate = alpha-D-ribose 1-phosphate + hypoxanthine</text>
        <dbReference type="Rhea" id="RHEA:27646"/>
        <dbReference type="ChEBI" id="CHEBI:17368"/>
        <dbReference type="ChEBI" id="CHEBI:17596"/>
        <dbReference type="ChEBI" id="CHEBI:43474"/>
        <dbReference type="ChEBI" id="CHEBI:57720"/>
        <dbReference type="EC" id="2.4.2.1"/>
    </reaction>
</comment>
<sequence>MEFKNSTITHRANVYHDGKVTSRSVITAEGEMKSLGVMLPGTYRFSTQAPETMQVTQGRCRVKLADEQAWTEYQAGESFSVPGNSHFEVEVDELVDYICHYEVGI</sequence>
<protein>
    <recommendedName>
        <fullName evidence="3">Pyrimidine/purine nucleoside phosphorylase</fullName>
        <ecNumber evidence="3">2.4.2.1</ecNumber>
        <ecNumber evidence="3">2.4.2.2</ecNumber>
    </recommendedName>
    <alternativeName>
        <fullName evidence="3">Adenosine phosphorylase</fullName>
    </alternativeName>
    <alternativeName>
        <fullName evidence="3">Cytidine phosphorylase</fullName>
    </alternativeName>
    <alternativeName>
        <fullName evidence="3">Guanosine phosphorylase</fullName>
    </alternativeName>
    <alternativeName>
        <fullName evidence="3">Inosine phosphorylase</fullName>
    </alternativeName>
    <alternativeName>
        <fullName evidence="3">Thymidine phosphorylase</fullName>
    </alternativeName>
    <alternativeName>
        <fullName evidence="3">Uridine phosphorylase</fullName>
    </alternativeName>
    <alternativeName>
        <fullName evidence="3">Xanthosine phosphorylase</fullName>
    </alternativeName>
</protein>
<evidence type="ECO:0000313" key="5">
    <source>
        <dbReference type="Proteomes" id="UP000055136"/>
    </source>
</evidence>
<dbReference type="Pfam" id="PF06865">
    <property type="entry name" value="Ppnp"/>
    <property type="match status" value="1"/>
</dbReference>
<dbReference type="InterPro" id="IPR014710">
    <property type="entry name" value="RmlC-like_jellyroll"/>
</dbReference>
<dbReference type="KEGG" id="tee:Tel_04605"/>
<dbReference type="Gene3D" id="2.60.120.10">
    <property type="entry name" value="Jelly Rolls"/>
    <property type="match status" value="1"/>
</dbReference>
<dbReference type="GO" id="GO:0005829">
    <property type="term" value="C:cytosol"/>
    <property type="evidence" value="ECO:0007669"/>
    <property type="project" value="TreeGrafter"/>
</dbReference>
<comment type="catalytic activity">
    <reaction evidence="3">
        <text>xanthosine + phosphate = alpha-D-ribose 1-phosphate + xanthine</text>
        <dbReference type="Rhea" id="RHEA:27638"/>
        <dbReference type="ChEBI" id="CHEBI:17712"/>
        <dbReference type="ChEBI" id="CHEBI:18107"/>
        <dbReference type="ChEBI" id="CHEBI:43474"/>
        <dbReference type="ChEBI" id="CHEBI:57720"/>
        <dbReference type="EC" id="2.4.2.1"/>
    </reaction>
</comment>
<accession>A0A0S2TBF6</accession>
<dbReference type="GO" id="GO:0004731">
    <property type="term" value="F:purine-nucleoside phosphorylase activity"/>
    <property type="evidence" value="ECO:0007669"/>
    <property type="project" value="UniProtKB-UniRule"/>
</dbReference>
<dbReference type="GO" id="GO:0004850">
    <property type="term" value="F:uridine phosphorylase activity"/>
    <property type="evidence" value="ECO:0007669"/>
    <property type="project" value="RHEA"/>
</dbReference>
<dbReference type="EC" id="2.4.2.2" evidence="3"/>
<evidence type="ECO:0000256" key="3">
    <source>
        <dbReference type="HAMAP-Rule" id="MF_01537"/>
    </source>
</evidence>